<proteinExistence type="predicted"/>
<organism evidence="2 3">
    <name type="scientific">Acrasis kona</name>
    <dbReference type="NCBI Taxonomy" id="1008807"/>
    <lineage>
        <taxon>Eukaryota</taxon>
        <taxon>Discoba</taxon>
        <taxon>Heterolobosea</taxon>
        <taxon>Tetramitia</taxon>
        <taxon>Eutetramitia</taxon>
        <taxon>Acrasidae</taxon>
        <taxon>Acrasis</taxon>
    </lineage>
</organism>
<dbReference type="AlphaFoldDB" id="A0AAW2YJ19"/>
<name>A0AAW2YJ19_9EUKA</name>
<accession>A0AAW2YJ19</accession>
<evidence type="ECO:0000313" key="2">
    <source>
        <dbReference type="EMBL" id="KAL0477019.1"/>
    </source>
</evidence>
<sequence length="684" mass="77234">MTLTDEEEVQLQENLDITSFDGEYKSTIFEPDESSIDSSLSITSVLKPNALDIIPCLLIILVTLVVVGVSIGIYFPLRMNEEKSLINDFTDLVAVDSNSLQLAILQVKSAIVFTTSLVTITKGEQGLALNEFEDFIHNENNRNDFIDNLYFISNVLKSQISTFPNYLMKKDPIGYANFSYRSDSPKNSPPDSCNGTYCLPVTLVASEFYSGRDGDLGWNHFSNPKRADLILRAIDARDNQAISSFLNEQGPPTSVVYVSAYDSYNKSILYGLTFAEVNNQKLIEISMSSLNRYNSSSGSYSLNVYEGASNNSIVSAMYSSKVFDLREMKRIEYNANSDKYVRIVQYGNLFWTCSFVPNDNFIRNYNGSAKYAGVISMMFVWIVCIVLCIILCIASRVYKVLKARQLTEKKIAYLSKFEPKKFLKIIRKRGTNTSLVLSYVELEGLTNVDKTMVSDMMSKFYINIKEITNNTQGYVHQCYNNGFLLFFTNVHGALGAAEAMKSIQSNNDVTIRVSIHHVDSALLSLVSDYDTSLQSIITSGLNVIESLSYFCRKYGKRVLLSQSVHDIMKKSHRKYLLFMGSLPVMSAQKHVRAYEVIEESERTESRHLLSEVMEYLYVRDYVNAAEILSQILNIDPTNIEAISLCAQIQLRLRSCKALSAQWTVPDTQERIMICGLTLKKLVPK</sequence>
<evidence type="ECO:0008006" key="4">
    <source>
        <dbReference type="Google" id="ProtNLM"/>
    </source>
</evidence>
<comment type="caution">
    <text evidence="2">The sequence shown here is derived from an EMBL/GenBank/DDBJ whole genome shotgun (WGS) entry which is preliminary data.</text>
</comment>
<keyword evidence="1" id="KW-1133">Transmembrane helix</keyword>
<dbReference type="Proteomes" id="UP001431209">
    <property type="component" value="Unassembled WGS sequence"/>
</dbReference>
<gene>
    <name evidence="2" type="ORF">AKO1_006382</name>
</gene>
<dbReference type="Gene3D" id="3.30.70.1230">
    <property type="entry name" value="Nucleotide cyclase"/>
    <property type="match status" value="1"/>
</dbReference>
<protein>
    <recommendedName>
        <fullName evidence="4">Adenylate cyclase</fullName>
    </recommendedName>
</protein>
<keyword evidence="3" id="KW-1185">Reference proteome</keyword>
<evidence type="ECO:0000313" key="3">
    <source>
        <dbReference type="Proteomes" id="UP001431209"/>
    </source>
</evidence>
<evidence type="ECO:0000256" key="1">
    <source>
        <dbReference type="SAM" id="Phobius"/>
    </source>
</evidence>
<keyword evidence="1" id="KW-0812">Transmembrane</keyword>
<feature type="transmembrane region" description="Helical" evidence="1">
    <location>
        <begin position="371"/>
        <end position="394"/>
    </location>
</feature>
<feature type="transmembrane region" description="Helical" evidence="1">
    <location>
        <begin position="56"/>
        <end position="77"/>
    </location>
</feature>
<reference evidence="2 3" key="1">
    <citation type="submission" date="2024-03" db="EMBL/GenBank/DDBJ databases">
        <title>The Acrasis kona genome and developmental transcriptomes reveal deep origins of eukaryotic multicellular pathways.</title>
        <authorList>
            <person name="Sheikh S."/>
            <person name="Fu C.-J."/>
            <person name="Brown M.W."/>
            <person name="Baldauf S.L."/>
        </authorList>
    </citation>
    <scope>NUCLEOTIDE SEQUENCE [LARGE SCALE GENOMIC DNA]</scope>
    <source>
        <strain evidence="2 3">ATCC MYA-3509</strain>
    </source>
</reference>
<dbReference type="InterPro" id="IPR029787">
    <property type="entry name" value="Nucleotide_cyclase"/>
</dbReference>
<keyword evidence="1" id="KW-0472">Membrane</keyword>
<dbReference type="EMBL" id="JAOPGA020000131">
    <property type="protein sequence ID" value="KAL0477019.1"/>
    <property type="molecule type" value="Genomic_DNA"/>
</dbReference>